<organism evidence="2 3">
    <name type="scientific">Candidatus Brocadia fulgida</name>
    <dbReference type="NCBI Taxonomy" id="380242"/>
    <lineage>
        <taxon>Bacteria</taxon>
        <taxon>Pseudomonadati</taxon>
        <taxon>Planctomycetota</taxon>
        <taxon>Candidatus Brocadiia</taxon>
        <taxon>Candidatus Brocadiales</taxon>
        <taxon>Candidatus Brocadiaceae</taxon>
        <taxon>Candidatus Brocadia</taxon>
    </lineage>
</organism>
<evidence type="ECO:0000313" key="3">
    <source>
        <dbReference type="Proteomes" id="UP000034954"/>
    </source>
</evidence>
<feature type="compositionally biased region" description="Basic and acidic residues" evidence="1">
    <location>
        <begin position="7"/>
        <end position="21"/>
    </location>
</feature>
<proteinExistence type="predicted"/>
<dbReference type="Proteomes" id="UP000034954">
    <property type="component" value="Unassembled WGS sequence"/>
</dbReference>
<evidence type="ECO:0000256" key="1">
    <source>
        <dbReference type="SAM" id="MobiDB-lite"/>
    </source>
</evidence>
<keyword evidence="3" id="KW-1185">Reference proteome</keyword>
<reference evidence="2 3" key="1">
    <citation type="journal article" date="2013" name="BMC Microbiol.">
        <title>Identification of the type II cytochrome c maturation pathway in anammox bacteria by comparative genomics.</title>
        <authorList>
            <person name="Ferousi C."/>
            <person name="Speth D.R."/>
            <person name="Reimann J."/>
            <person name="Op den Camp H.J."/>
            <person name="Allen J.W."/>
            <person name="Keltjens J.T."/>
            <person name="Jetten M.S."/>
        </authorList>
    </citation>
    <scope>NUCLEOTIDE SEQUENCE [LARGE SCALE GENOMIC DNA]</scope>
    <source>
        <strain evidence="2">RU1</strain>
    </source>
</reference>
<name>A0A0M2UR68_9BACT</name>
<dbReference type="EMBL" id="LAQJ01000252">
    <property type="protein sequence ID" value="KKO18583.1"/>
    <property type="molecule type" value="Genomic_DNA"/>
</dbReference>
<feature type="region of interest" description="Disordered" evidence="1">
    <location>
        <begin position="1"/>
        <end position="21"/>
    </location>
</feature>
<dbReference type="AlphaFoldDB" id="A0A0M2UR68"/>
<gene>
    <name evidence="2" type="ORF">BROFUL_02716</name>
</gene>
<protein>
    <submittedName>
        <fullName evidence="2">Uncharacterized protein</fullName>
    </submittedName>
</protein>
<feature type="non-terminal residue" evidence="2">
    <location>
        <position position="21"/>
    </location>
</feature>
<evidence type="ECO:0000313" key="2">
    <source>
        <dbReference type="EMBL" id="KKO18583.1"/>
    </source>
</evidence>
<sequence length="21" mass="2476">MKTIAQNEERRQPKIKTEMSG</sequence>
<comment type="caution">
    <text evidence="2">The sequence shown here is derived from an EMBL/GenBank/DDBJ whole genome shotgun (WGS) entry which is preliminary data.</text>
</comment>
<accession>A0A0M2UR68</accession>